<dbReference type="EMBL" id="BA000035">
    <property type="protein sequence ID" value="BAC16967.1"/>
    <property type="molecule type" value="Genomic_DNA"/>
</dbReference>
<dbReference type="InterPro" id="IPR013656">
    <property type="entry name" value="PAS_4"/>
</dbReference>
<dbReference type="PROSITE" id="PS50112">
    <property type="entry name" value="PAS"/>
    <property type="match status" value="1"/>
</dbReference>
<evidence type="ECO:0008006" key="5">
    <source>
        <dbReference type="Google" id="ProtNLM"/>
    </source>
</evidence>
<feature type="domain" description="PAC" evidence="2">
    <location>
        <begin position="103"/>
        <end position="155"/>
    </location>
</feature>
<accession>Q8FU64</accession>
<feature type="domain" description="PAS" evidence="1">
    <location>
        <begin position="26"/>
        <end position="96"/>
    </location>
</feature>
<dbReference type="PROSITE" id="PS50113">
    <property type="entry name" value="PAC"/>
    <property type="match status" value="1"/>
</dbReference>
<protein>
    <recommendedName>
        <fullName evidence="5">PAS domain-containing protein</fullName>
    </recommendedName>
</protein>
<dbReference type="SUPFAM" id="SSF55785">
    <property type="entry name" value="PYP-like sensor domain (PAS domain)"/>
    <property type="match status" value="1"/>
</dbReference>
<evidence type="ECO:0000259" key="1">
    <source>
        <dbReference type="PROSITE" id="PS50112"/>
    </source>
</evidence>
<dbReference type="CDD" id="cd00130">
    <property type="entry name" value="PAS"/>
    <property type="match status" value="1"/>
</dbReference>
<dbReference type="eggNOG" id="COG2202">
    <property type="taxonomic scope" value="Bacteria"/>
</dbReference>
<dbReference type="STRING" id="196164.gene:10740547"/>
<dbReference type="Gene3D" id="3.30.450.20">
    <property type="entry name" value="PAS domain"/>
    <property type="match status" value="1"/>
</dbReference>
<dbReference type="Pfam" id="PF08448">
    <property type="entry name" value="PAS_4"/>
    <property type="match status" value="1"/>
</dbReference>
<evidence type="ECO:0000313" key="3">
    <source>
        <dbReference type="EMBL" id="BAC16967.1"/>
    </source>
</evidence>
<dbReference type="AlphaFoldDB" id="Q8FU64"/>
<organism evidence="3 4">
    <name type="scientific">Corynebacterium efficiens (strain DSM 44549 / YS-314 / AJ 12310 / JCM 11189 / NBRC 100395)</name>
    <dbReference type="NCBI Taxonomy" id="196164"/>
    <lineage>
        <taxon>Bacteria</taxon>
        <taxon>Bacillati</taxon>
        <taxon>Actinomycetota</taxon>
        <taxon>Actinomycetes</taxon>
        <taxon>Mycobacteriales</taxon>
        <taxon>Corynebacteriaceae</taxon>
        <taxon>Corynebacterium</taxon>
    </lineage>
</organism>
<dbReference type="KEGG" id="cef:CE0157"/>
<accession>C8NRE7</accession>
<dbReference type="InterPro" id="IPR035965">
    <property type="entry name" value="PAS-like_dom_sf"/>
</dbReference>
<dbReference type="Proteomes" id="UP000001409">
    <property type="component" value="Chromosome"/>
</dbReference>
<evidence type="ECO:0000259" key="2">
    <source>
        <dbReference type="PROSITE" id="PS50113"/>
    </source>
</evidence>
<dbReference type="SMART" id="SM00091">
    <property type="entry name" value="PAS"/>
    <property type="match status" value="1"/>
</dbReference>
<dbReference type="NCBIfam" id="TIGR00229">
    <property type="entry name" value="sensory_box"/>
    <property type="match status" value="1"/>
</dbReference>
<reference evidence="3 4" key="1">
    <citation type="journal article" date="2003" name="Genome Res.">
        <title>Comparative complete genome sequence analysis of the amino acid replacements responsible for the thermostability of Corynebacterium efficiens.</title>
        <authorList>
            <person name="Nishio Y."/>
            <person name="Nakamura Y."/>
            <person name="Kawarabayasi Y."/>
            <person name="Usuda Y."/>
            <person name="Kimura E."/>
            <person name="Sugimoto S."/>
            <person name="Matsui K."/>
            <person name="Yamagishi A."/>
            <person name="Kikuchi H."/>
            <person name="Ikeo K."/>
            <person name="Gojobori T."/>
        </authorList>
    </citation>
    <scope>NUCLEOTIDE SEQUENCE [LARGE SCALE GENOMIC DNA]</scope>
    <source>
        <strain evidence="4">DSM 44549 / YS-314 / AJ 12310 / JCM 11189 / NBRC 100395</strain>
    </source>
</reference>
<dbReference type="InterPro" id="IPR000014">
    <property type="entry name" value="PAS"/>
</dbReference>
<dbReference type="OrthoDB" id="3687827at2"/>
<sequence>MLQITLYDGFSTIPPVEKEHMHMFNFEETAARLFAETHEAIIYAGRDGTIQLWNGGAEEMFGWPTGEAIGQSLDIIVPEKHRKAHWVGWDRVMDTGETKYGSEPLKVPGLRKDGSKISLEFSITILKDDAGQIEGVAALLRDVTADWEERKALKQRVRELEKAADE</sequence>
<proteinExistence type="predicted"/>
<evidence type="ECO:0000313" key="4">
    <source>
        <dbReference type="Proteomes" id="UP000001409"/>
    </source>
</evidence>
<keyword evidence="4" id="KW-1185">Reference proteome</keyword>
<dbReference type="HOGENOM" id="CLU_144643_0_0_11"/>
<name>Q8FU64_COREF</name>
<dbReference type="InterPro" id="IPR000700">
    <property type="entry name" value="PAS-assoc_C"/>
</dbReference>